<dbReference type="OrthoDB" id="6050552at2759"/>
<dbReference type="Gene3D" id="2.60.120.260">
    <property type="entry name" value="Galactose-binding domain-like"/>
    <property type="match status" value="2"/>
</dbReference>
<protein>
    <recommendedName>
        <fullName evidence="3">Fucolectin tachylectin-4 pentraxin-1 domain-containing protein</fullName>
    </recommendedName>
</protein>
<organism evidence="1 2">
    <name type="scientific">Pomacea canaliculata</name>
    <name type="common">Golden apple snail</name>
    <dbReference type="NCBI Taxonomy" id="400727"/>
    <lineage>
        <taxon>Eukaryota</taxon>
        <taxon>Metazoa</taxon>
        <taxon>Spiralia</taxon>
        <taxon>Lophotrochozoa</taxon>
        <taxon>Mollusca</taxon>
        <taxon>Gastropoda</taxon>
        <taxon>Caenogastropoda</taxon>
        <taxon>Architaenioglossa</taxon>
        <taxon>Ampullarioidea</taxon>
        <taxon>Ampullariidae</taxon>
        <taxon>Pomacea</taxon>
    </lineage>
</organism>
<accession>A0A2T7NFJ5</accession>
<keyword evidence="2" id="KW-1185">Reference proteome</keyword>
<evidence type="ECO:0008006" key="3">
    <source>
        <dbReference type="Google" id="ProtNLM"/>
    </source>
</evidence>
<dbReference type="Proteomes" id="UP000245119">
    <property type="component" value="Linkage Group LG13"/>
</dbReference>
<dbReference type="PANTHER" id="PTHR26391">
    <property type="entry name" value="INACTIVE TYROSINE-PROTEIN KINASE 7"/>
    <property type="match status" value="1"/>
</dbReference>
<dbReference type="AlphaFoldDB" id="A0A2T7NFJ5"/>
<sequence length="721" mass="80166">MSGVCVVTPGEGCSRFRVFGSVFGEDCTKLCRCKSSSEVCINHNGRCPGECAWSYGSFNCQQYNAALFKQVNMTGEKFFPGTGTELKHLTGDKAVDNDLSTDLSRCALAYRFDGMEVLIMTVDMGRLVRVNKITLLGVDHDHPLKSRLQLELDDQVCLQRDLSYAPPQQEDVTCESDMVGRILKLTSFHKMIKLCELQVWECTAGMFGDNCERECLCKDPEEACDRVTGKCHSGCRLAHRQANCQERNVALVRKCQQSSFRPTTGNTPGGFCQYAVDGLRSTSLSFCAETHNSQGVGWIQVDLGINRYVTLVEVLGHHMQCVDGSWGPECQYSCNCKDNKEVCHKVTGACQSDCPPGFMGTSCQEACSKDRYGINCGFDCPSCTTDGIESYPCDAKSGACQNCTLNSDRMTCRSKCEEGQFGRDCWVTCNCKDDKDCHEVTGVCRTGCKEGWYGDNCQMEDVAREPDVTIFDNTRGHLAYLKDGKLNGSCFTLRGKVIIRITLVKVTYINRVVFFLPKPRNAESHGELFSITIDNKECGDKFKLLKEREDVICDKHSKGIEIIFRGDGSTVDICEVQVYECARYMWGKDCKHQCNCAISTDECNRNNGTCDGHCDPRFRGAACQIQNMALQKPTRQSSLFYHDESQSLQYSFHAVDGNDDPSAGHCAVTQSLGESWWEVDLLSHVFINRITIVGQKYSTCYTGITARATDRQIDGGQEGCG</sequence>
<proteinExistence type="predicted"/>
<dbReference type="PANTHER" id="PTHR26391:SF18">
    <property type="entry name" value="PROTEIN KINASE RECEPTOR TIE-1, PUTATIVE-RELATED"/>
    <property type="match status" value="1"/>
</dbReference>
<reference evidence="1 2" key="1">
    <citation type="submission" date="2018-04" db="EMBL/GenBank/DDBJ databases">
        <title>The genome of golden apple snail Pomacea canaliculata provides insight into stress tolerance and invasive adaptation.</title>
        <authorList>
            <person name="Liu C."/>
            <person name="Liu B."/>
            <person name="Ren Y."/>
            <person name="Zhang Y."/>
            <person name="Wang H."/>
            <person name="Li S."/>
            <person name="Jiang F."/>
            <person name="Yin L."/>
            <person name="Zhang G."/>
            <person name="Qian W."/>
            <person name="Fan W."/>
        </authorList>
    </citation>
    <scope>NUCLEOTIDE SEQUENCE [LARGE SCALE GENOMIC DNA]</scope>
    <source>
        <strain evidence="1">SZHN2017</strain>
        <tissue evidence="1">Muscle</tissue>
    </source>
</reference>
<dbReference type="InterPro" id="IPR008979">
    <property type="entry name" value="Galactose-bd-like_sf"/>
</dbReference>
<name>A0A2T7NFJ5_POMCA</name>
<dbReference type="EMBL" id="PZQS01000013">
    <property type="protein sequence ID" value="PVD19902.1"/>
    <property type="molecule type" value="Genomic_DNA"/>
</dbReference>
<comment type="caution">
    <text evidence="1">The sequence shown here is derived from an EMBL/GenBank/DDBJ whole genome shotgun (WGS) entry which is preliminary data.</text>
</comment>
<evidence type="ECO:0000313" key="2">
    <source>
        <dbReference type="Proteomes" id="UP000245119"/>
    </source>
</evidence>
<evidence type="ECO:0000313" key="1">
    <source>
        <dbReference type="EMBL" id="PVD19902.1"/>
    </source>
</evidence>
<dbReference type="Gene3D" id="2.170.300.10">
    <property type="entry name" value="Tie2 ligand-binding domain superfamily"/>
    <property type="match status" value="1"/>
</dbReference>
<gene>
    <name evidence="1" type="ORF">C0Q70_20396</name>
</gene>
<dbReference type="SUPFAM" id="SSF49785">
    <property type="entry name" value="Galactose-binding domain-like"/>
    <property type="match status" value="2"/>
</dbReference>